<evidence type="ECO:0000313" key="3">
    <source>
        <dbReference type="Proteomes" id="UP000275461"/>
    </source>
</evidence>
<dbReference type="AlphaFoldDB" id="A0A498C1A8"/>
<dbReference type="Pfam" id="PF20549">
    <property type="entry name" value="DUF6763"/>
    <property type="match status" value="1"/>
</dbReference>
<gene>
    <name evidence="2" type="ORF">DFR31_2094</name>
</gene>
<evidence type="ECO:0000256" key="1">
    <source>
        <dbReference type="SAM" id="MobiDB-lite"/>
    </source>
</evidence>
<dbReference type="RefSeq" id="WP_121442623.1">
    <property type="nucleotide sequence ID" value="NZ_RCDA01000003.1"/>
</dbReference>
<name>A0A498C1A8_9GAMM</name>
<proteinExistence type="predicted"/>
<dbReference type="OrthoDB" id="7062948at2"/>
<comment type="caution">
    <text evidence="2">The sequence shown here is derived from an EMBL/GenBank/DDBJ whole genome shotgun (WGS) entry which is preliminary data.</text>
</comment>
<accession>A0A498C1A8</accession>
<dbReference type="EMBL" id="RCDA01000003">
    <property type="protein sequence ID" value="RLK48216.1"/>
    <property type="molecule type" value="Genomic_DNA"/>
</dbReference>
<sequence length="96" mass="11189">MAWQNPPEVGAWYMDHMGRVFEIVASDEDDETIEIQYMDGAIEELDLETWAEFRKEPISPPEDWVASMDMDPNIEGWNHLHGDPVQQTLDALERQE</sequence>
<dbReference type="Proteomes" id="UP000275461">
    <property type="component" value="Unassembled WGS sequence"/>
</dbReference>
<protein>
    <submittedName>
        <fullName evidence="2">Uncharacterized protein</fullName>
    </submittedName>
</protein>
<organism evidence="2 3">
    <name type="scientific">Alkalispirillum mobile</name>
    <dbReference type="NCBI Taxonomy" id="85925"/>
    <lineage>
        <taxon>Bacteria</taxon>
        <taxon>Pseudomonadati</taxon>
        <taxon>Pseudomonadota</taxon>
        <taxon>Gammaproteobacteria</taxon>
        <taxon>Chromatiales</taxon>
        <taxon>Ectothiorhodospiraceae</taxon>
        <taxon>Alkalispirillum</taxon>
    </lineage>
</organism>
<reference evidence="2 3" key="1">
    <citation type="submission" date="2018-10" db="EMBL/GenBank/DDBJ databases">
        <title>Genomic Encyclopedia of Type Strains, Phase IV (KMG-IV): sequencing the most valuable type-strain genomes for metagenomic binning, comparative biology and taxonomic classification.</title>
        <authorList>
            <person name="Goeker M."/>
        </authorList>
    </citation>
    <scope>NUCLEOTIDE SEQUENCE [LARGE SCALE GENOMIC DNA]</scope>
    <source>
        <strain evidence="2 3">DSM 12769</strain>
    </source>
</reference>
<keyword evidence="3" id="KW-1185">Reference proteome</keyword>
<feature type="region of interest" description="Disordered" evidence="1">
    <location>
        <begin position="75"/>
        <end position="96"/>
    </location>
</feature>
<dbReference type="InterPro" id="IPR046651">
    <property type="entry name" value="DUF6763"/>
</dbReference>
<evidence type="ECO:0000313" key="2">
    <source>
        <dbReference type="EMBL" id="RLK48216.1"/>
    </source>
</evidence>